<evidence type="ECO:0000313" key="3">
    <source>
        <dbReference type="Proteomes" id="UP001597375"/>
    </source>
</evidence>
<dbReference type="PANTHER" id="PTHR13504">
    <property type="entry name" value="FIDO DOMAIN-CONTAINING PROTEIN DDB_G0283145"/>
    <property type="match status" value="1"/>
</dbReference>
<sequence length="355" mass="40076">MNSSEDFQDTSNPVWKDPDFPHFYRNESAIRPLEATFGKHVSALRKTKTGQPDRRDLLVSEIFSNSEIEGVVLDEKGITESLLGNIDGGTMKKEQAAVDLMKLGMERADDPLSHEIIKELHAAIFKNKQGGKYMGGLLIVSGGRIDRRVIVDRGIPPERVESAMGEFIDWYNGRDKTTPLYNAVRGHLHFESIHPFHDGNGRVGRTLMNMGLMSDLELAFPLSLSRAIRKHKDTYYGQFGTGILDLTGTVKNFEPILIDAVKETQRMMSVTGLRKAAYAKGMNQRQEQVFERLCHYELTTGFEGKFTNEKYRKMAKISEEKTAMRDLRDLVKKGIFTKHGRLKGTSYRLALGTGN</sequence>
<comment type="caution">
    <text evidence="2">The sequence shown here is derived from an EMBL/GenBank/DDBJ whole genome shotgun (WGS) entry which is preliminary data.</text>
</comment>
<organism evidence="2 3">
    <name type="scientific">Luteolibacter algae</name>
    <dbReference type="NCBI Taxonomy" id="454151"/>
    <lineage>
        <taxon>Bacteria</taxon>
        <taxon>Pseudomonadati</taxon>
        <taxon>Verrucomicrobiota</taxon>
        <taxon>Verrucomicrobiia</taxon>
        <taxon>Verrucomicrobiales</taxon>
        <taxon>Verrucomicrobiaceae</taxon>
        <taxon>Luteolibacter</taxon>
    </lineage>
</organism>
<dbReference type="SUPFAM" id="SSF140931">
    <property type="entry name" value="Fic-like"/>
    <property type="match status" value="1"/>
</dbReference>
<dbReference type="PANTHER" id="PTHR13504:SF40">
    <property type="entry name" value="FIDO DOMAIN-CONTAINING PROTEIN"/>
    <property type="match status" value="1"/>
</dbReference>
<keyword evidence="3" id="KW-1185">Reference proteome</keyword>
<gene>
    <name evidence="2" type="ORF">ACFSSA_07865</name>
</gene>
<dbReference type="RefSeq" id="WP_386819878.1">
    <property type="nucleotide sequence ID" value="NZ_JBHUIT010000009.1"/>
</dbReference>
<dbReference type="Proteomes" id="UP001597375">
    <property type="component" value="Unassembled WGS sequence"/>
</dbReference>
<feature type="domain" description="Fido" evidence="1">
    <location>
        <begin position="112"/>
        <end position="259"/>
    </location>
</feature>
<dbReference type="Gene3D" id="1.10.3290.10">
    <property type="entry name" value="Fido-like domain"/>
    <property type="match status" value="1"/>
</dbReference>
<dbReference type="InterPro" id="IPR040198">
    <property type="entry name" value="Fido_containing"/>
</dbReference>
<dbReference type="EMBL" id="JBHUIT010000009">
    <property type="protein sequence ID" value="MFD2256587.1"/>
    <property type="molecule type" value="Genomic_DNA"/>
</dbReference>
<dbReference type="Pfam" id="PF02661">
    <property type="entry name" value="Fic"/>
    <property type="match status" value="1"/>
</dbReference>
<reference evidence="3" key="1">
    <citation type="journal article" date="2019" name="Int. J. Syst. Evol. Microbiol.">
        <title>The Global Catalogue of Microorganisms (GCM) 10K type strain sequencing project: providing services to taxonomists for standard genome sequencing and annotation.</title>
        <authorList>
            <consortium name="The Broad Institute Genomics Platform"/>
            <consortium name="The Broad Institute Genome Sequencing Center for Infectious Disease"/>
            <person name="Wu L."/>
            <person name="Ma J."/>
        </authorList>
    </citation>
    <scope>NUCLEOTIDE SEQUENCE [LARGE SCALE GENOMIC DNA]</scope>
    <source>
        <strain evidence="3">CGMCC 4.7106</strain>
    </source>
</reference>
<evidence type="ECO:0000259" key="1">
    <source>
        <dbReference type="PROSITE" id="PS51459"/>
    </source>
</evidence>
<evidence type="ECO:0000313" key="2">
    <source>
        <dbReference type="EMBL" id="MFD2256587.1"/>
    </source>
</evidence>
<dbReference type="InterPro" id="IPR003812">
    <property type="entry name" value="Fido"/>
</dbReference>
<accession>A0ABW5D6T3</accession>
<dbReference type="PROSITE" id="PS51459">
    <property type="entry name" value="FIDO"/>
    <property type="match status" value="1"/>
</dbReference>
<protein>
    <submittedName>
        <fullName evidence="2">Fic family protein</fullName>
    </submittedName>
</protein>
<proteinExistence type="predicted"/>
<dbReference type="InterPro" id="IPR036597">
    <property type="entry name" value="Fido-like_dom_sf"/>
</dbReference>
<name>A0ABW5D6T3_9BACT</name>